<name>A0A183T4B7_SCHSO</name>
<sequence length="169" mass="18846">MSVSVLISSRNLQIRRLPKRGQAHLTAPDAAGKINVEDPKETTAIPSHRHKGTWPIYENNRGITFPVLVRGAAVIMPDLSGLDITYCTSPRVMLCGRGSGQLNPFSSQATETEYRRSKNRFHVLTNRVESGLEFNSSSTPPGGQRRRIEGSITKAKSVYLIRRIFLTQR</sequence>
<protein>
    <submittedName>
        <fullName evidence="1 3">Uncharacterized protein</fullName>
    </submittedName>
</protein>
<reference evidence="3" key="1">
    <citation type="submission" date="2016-06" db="UniProtKB">
        <authorList>
            <consortium name="WormBaseParasite"/>
        </authorList>
    </citation>
    <scope>IDENTIFICATION</scope>
</reference>
<dbReference type="EMBL" id="UYSU01036435">
    <property type="protein sequence ID" value="VDL97700.1"/>
    <property type="molecule type" value="Genomic_DNA"/>
</dbReference>
<proteinExistence type="predicted"/>
<accession>A0A183T4B7</accession>
<dbReference type="OrthoDB" id="10693867at2759"/>
<dbReference type="AlphaFoldDB" id="A0A183T4B7"/>
<dbReference type="WBParaSite" id="SSLN_0001174601-mRNA-1">
    <property type="protein sequence ID" value="SSLN_0001174601-mRNA-1"/>
    <property type="gene ID" value="SSLN_0001174601"/>
</dbReference>
<evidence type="ECO:0000313" key="3">
    <source>
        <dbReference type="WBParaSite" id="SSLN_0001174601-mRNA-1"/>
    </source>
</evidence>
<organism evidence="3">
    <name type="scientific">Schistocephalus solidus</name>
    <name type="common">Tapeworm</name>
    <dbReference type="NCBI Taxonomy" id="70667"/>
    <lineage>
        <taxon>Eukaryota</taxon>
        <taxon>Metazoa</taxon>
        <taxon>Spiralia</taxon>
        <taxon>Lophotrochozoa</taxon>
        <taxon>Platyhelminthes</taxon>
        <taxon>Cestoda</taxon>
        <taxon>Eucestoda</taxon>
        <taxon>Diphyllobothriidea</taxon>
        <taxon>Diphyllobothriidae</taxon>
        <taxon>Schistocephalus</taxon>
    </lineage>
</organism>
<reference evidence="1 2" key="2">
    <citation type="submission" date="2018-11" db="EMBL/GenBank/DDBJ databases">
        <authorList>
            <consortium name="Pathogen Informatics"/>
        </authorList>
    </citation>
    <scope>NUCLEOTIDE SEQUENCE [LARGE SCALE GENOMIC DNA]</scope>
    <source>
        <strain evidence="1 2">NST_G2</strain>
    </source>
</reference>
<evidence type="ECO:0000313" key="1">
    <source>
        <dbReference type="EMBL" id="VDL97700.1"/>
    </source>
</evidence>
<keyword evidence="2" id="KW-1185">Reference proteome</keyword>
<gene>
    <name evidence="1" type="ORF">SSLN_LOCUS11315</name>
</gene>
<dbReference type="Proteomes" id="UP000275846">
    <property type="component" value="Unassembled WGS sequence"/>
</dbReference>
<evidence type="ECO:0000313" key="2">
    <source>
        <dbReference type="Proteomes" id="UP000275846"/>
    </source>
</evidence>